<evidence type="ECO:0008006" key="9">
    <source>
        <dbReference type="Google" id="ProtNLM"/>
    </source>
</evidence>
<reference evidence="8" key="3">
    <citation type="submission" date="2025-08" db="UniProtKB">
        <authorList>
            <consortium name="RefSeq"/>
        </authorList>
    </citation>
    <scope>IDENTIFICATION</scope>
    <source>
        <strain evidence="8">CBS 342.82</strain>
    </source>
</reference>
<feature type="transmembrane region" description="Helical" evidence="6">
    <location>
        <begin position="181"/>
        <end position="200"/>
    </location>
</feature>
<dbReference type="InterPro" id="IPR018819">
    <property type="entry name" value="Nur1/Mug154"/>
</dbReference>
<reference evidence="8" key="1">
    <citation type="submission" date="2020-01" db="EMBL/GenBank/DDBJ databases">
        <authorList>
            <consortium name="DOE Joint Genome Institute"/>
            <person name="Haridas S."/>
            <person name="Albert R."/>
            <person name="Binder M."/>
            <person name="Bloem J."/>
            <person name="Labutti K."/>
            <person name="Salamov A."/>
            <person name="Andreopoulos B."/>
            <person name="Baker S.E."/>
            <person name="Barry K."/>
            <person name="Bills G."/>
            <person name="Bluhm B.H."/>
            <person name="Cannon C."/>
            <person name="Castanera R."/>
            <person name="Culley D.E."/>
            <person name="Daum C."/>
            <person name="Ezra D."/>
            <person name="Gonzalez J.B."/>
            <person name="Henrissat B."/>
            <person name="Kuo A."/>
            <person name="Liang C."/>
            <person name="Lipzen A."/>
            <person name="Lutzoni F."/>
            <person name="Magnuson J."/>
            <person name="Mondo S."/>
            <person name="Nolan M."/>
            <person name="Ohm R."/>
            <person name="Pangilinan J."/>
            <person name="Park H.-J."/>
            <person name="Ramirez L."/>
            <person name="Alfaro M."/>
            <person name="Sun H."/>
            <person name="Tritt A."/>
            <person name="Yoshinaga Y."/>
            <person name="Zwiers L.-H."/>
            <person name="Turgeon B.G."/>
            <person name="Goodwin S.B."/>
            <person name="Spatafora J.W."/>
            <person name="Crous P.W."/>
            <person name="Grigoriev I.V."/>
        </authorList>
    </citation>
    <scope>NUCLEOTIDE SEQUENCE</scope>
    <source>
        <strain evidence="8">CBS 342.82</strain>
    </source>
</reference>
<dbReference type="GO" id="GO:0012505">
    <property type="term" value="C:endomembrane system"/>
    <property type="evidence" value="ECO:0007669"/>
    <property type="project" value="UniProtKB-SubCell"/>
</dbReference>
<feature type="transmembrane region" description="Helical" evidence="6">
    <location>
        <begin position="212"/>
        <end position="230"/>
    </location>
</feature>
<reference evidence="8" key="2">
    <citation type="submission" date="2020-04" db="EMBL/GenBank/DDBJ databases">
        <authorList>
            <consortium name="NCBI Genome Project"/>
        </authorList>
    </citation>
    <scope>NUCLEOTIDE SEQUENCE</scope>
    <source>
        <strain evidence="8">CBS 342.82</strain>
    </source>
</reference>
<evidence type="ECO:0000313" key="8">
    <source>
        <dbReference type="RefSeq" id="XP_033455930.1"/>
    </source>
</evidence>
<dbReference type="Pfam" id="PF10332">
    <property type="entry name" value="DUF2418"/>
    <property type="match status" value="1"/>
</dbReference>
<feature type="compositionally biased region" description="Basic and acidic residues" evidence="5">
    <location>
        <begin position="430"/>
        <end position="439"/>
    </location>
</feature>
<name>A0A6J3LUE5_9PEZI</name>
<feature type="compositionally biased region" description="Polar residues" evidence="5">
    <location>
        <begin position="352"/>
        <end position="363"/>
    </location>
</feature>
<evidence type="ECO:0000313" key="7">
    <source>
        <dbReference type="Proteomes" id="UP000504637"/>
    </source>
</evidence>
<feature type="transmembrane region" description="Helical" evidence="6">
    <location>
        <begin position="85"/>
        <end position="107"/>
    </location>
</feature>
<keyword evidence="2 6" id="KW-0812">Transmembrane</keyword>
<evidence type="ECO:0000256" key="6">
    <source>
        <dbReference type="SAM" id="Phobius"/>
    </source>
</evidence>
<feature type="compositionally biased region" description="Polar residues" evidence="5">
    <location>
        <begin position="406"/>
        <end position="420"/>
    </location>
</feature>
<proteinExistence type="predicted"/>
<evidence type="ECO:0000256" key="4">
    <source>
        <dbReference type="ARBA" id="ARBA00023136"/>
    </source>
</evidence>
<protein>
    <recommendedName>
        <fullName evidence="9">Meiotically up-regulated gene 154 protein</fullName>
    </recommendedName>
</protein>
<keyword evidence="7" id="KW-1185">Reference proteome</keyword>
<evidence type="ECO:0000256" key="5">
    <source>
        <dbReference type="SAM" id="MobiDB-lite"/>
    </source>
</evidence>
<organism evidence="8">
    <name type="scientific">Dissoconium aciculare CBS 342.82</name>
    <dbReference type="NCBI Taxonomy" id="1314786"/>
    <lineage>
        <taxon>Eukaryota</taxon>
        <taxon>Fungi</taxon>
        <taxon>Dikarya</taxon>
        <taxon>Ascomycota</taxon>
        <taxon>Pezizomycotina</taxon>
        <taxon>Dothideomycetes</taxon>
        <taxon>Dothideomycetidae</taxon>
        <taxon>Mycosphaerellales</taxon>
        <taxon>Dissoconiaceae</taxon>
        <taxon>Dissoconium</taxon>
    </lineage>
</organism>
<dbReference type="OrthoDB" id="3363151at2759"/>
<keyword evidence="4 6" id="KW-0472">Membrane</keyword>
<dbReference type="Proteomes" id="UP000504637">
    <property type="component" value="Unplaced"/>
</dbReference>
<accession>A0A6J3LUE5</accession>
<feature type="compositionally biased region" description="Polar residues" evidence="5">
    <location>
        <begin position="325"/>
        <end position="337"/>
    </location>
</feature>
<dbReference type="PANTHER" id="PTHR28293">
    <property type="entry name" value="NUCLEAR RIM PROTEIN 1"/>
    <property type="match status" value="1"/>
</dbReference>
<feature type="region of interest" description="Disordered" evidence="5">
    <location>
        <begin position="325"/>
        <end position="439"/>
    </location>
</feature>
<dbReference type="GO" id="GO:0043007">
    <property type="term" value="P:maintenance of rDNA"/>
    <property type="evidence" value="ECO:0007669"/>
    <property type="project" value="TreeGrafter"/>
</dbReference>
<evidence type="ECO:0000256" key="3">
    <source>
        <dbReference type="ARBA" id="ARBA00022989"/>
    </source>
</evidence>
<dbReference type="GeneID" id="54361271"/>
<evidence type="ECO:0000256" key="1">
    <source>
        <dbReference type="ARBA" id="ARBA00004127"/>
    </source>
</evidence>
<dbReference type="GO" id="GO:0007096">
    <property type="term" value="P:regulation of exit from mitosis"/>
    <property type="evidence" value="ECO:0007669"/>
    <property type="project" value="TreeGrafter"/>
</dbReference>
<comment type="subcellular location">
    <subcellularLocation>
        <location evidence="1">Endomembrane system</location>
        <topology evidence="1">Multi-pass membrane protein</topology>
    </subcellularLocation>
</comment>
<sequence length="439" mass="49258">MPRLVRRTPLLERIKANLDFYDLFLWLWEELNDDAYDEWIRLWATPAGIALNLVFIAARGASRPGEGSGMDDVFGDVDERKGSGWIAWFATFIVHSLSIICCLNAYYTFTRRRHYRLFEQNVDVAPPTPSAHRVRVDSSPVTSSPLRYFQNVIASTRAASRAHADPEREVWELRIWDPKPICLTIFTLFSPGHLLLYYTMLPTATLDPRPSLTIVKAMFFGVLLSFQLGLMKTNFSQQAKDTTLLQSQVMNEYDVKFVRPALNHTVRDVGCQTRESATSPRGHRTREVDIYMPTTIIKRAFTTNPNSNYARHYDPDNLLGISVQQHHTRTSGNSLTPPSILKTPAASGYSHAETQSAYSTHSNAGADFSSPLKAHHEKLRERVPARGDGGSLGVYTHPASPLKRTVGSSQARVAGRTSTPGEGRSSFADGVRRRDTGRY</sequence>
<dbReference type="RefSeq" id="XP_033455930.1">
    <property type="nucleotide sequence ID" value="XM_033603471.1"/>
</dbReference>
<dbReference type="PANTHER" id="PTHR28293:SF1">
    <property type="entry name" value="NUCLEAR RIM PROTEIN 1"/>
    <property type="match status" value="1"/>
</dbReference>
<dbReference type="AlphaFoldDB" id="A0A6J3LUE5"/>
<gene>
    <name evidence="8" type="ORF">K489DRAFT_373889</name>
</gene>
<keyword evidence="3 6" id="KW-1133">Transmembrane helix</keyword>
<evidence type="ECO:0000256" key="2">
    <source>
        <dbReference type="ARBA" id="ARBA00022692"/>
    </source>
</evidence>